<feature type="transmembrane region" description="Helical" evidence="33">
    <location>
        <begin position="1089"/>
        <end position="1109"/>
    </location>
</feature>
<keyword evidence="4" id="KW-0813">Transport</keyword>
<keyword evidence="5" id="KW-0696">RNA-directed RNA polymerase</keyword>
<keyword evidence="27 33" id="KW-0472">Membrane</keyword>
<keyword evidence="19" id="KW-0347">Helicase</keyword>
<keyword evidence="33" id="KW-0812">Transmembrane</keyword>
<dbReference type="InterPro" id="IPR000605">
    <property type="entry name" value="Helicase_SF3_ssDNA/RNA_vir"/>
</dbReference>
<dbReference type="GeneID" id="80535574"/>
<dbReference type="Pfam" id="PF22663">
    <property type="entry name" value="Rhv_5"/>
    <property type="match status" value="1"/>
</dbReference>
<keyword evidence="9" id="KW-0167">Capsid protein</keyword>
<dbReference type="InterPro" id="IPR043504">
    <property type="entry name" value="Peptidase_S1_PA_chymotrypsin"/>
</dbReference>
<keyword evidence="12" id="KW-0808">Transferase</keyword>
<feature type="domain" description="RdRp catalytic" evidence="34">
    <location>
        <begin position="2089"/>
        <end position="2199"/>
    </location>
</feature>
<dbReference type="GO" id="GO:0006351">
    <property type="term" value="P:DNA-templated transcription"/>
    <property type="evidence" value="ECO:0007669"/>
    <property type="project" value="InterPro"/>
</dbReference>
<dbReference type="InterPro" id="IPR044067">
    <property type="entry name" value="PCV_3C_PRO"/>
</dbReference>
<dbReference type="InterPro" id="IPR001676">
    <property type="entry name" value="Picornavirus_capsid"/>
</dbReference>
<accession>A0A2P1GN41</accession>
<evidence type="ECO:0000256" key="26">
    <source>
        <dbReference type="ARBA" id="ARBA00023065"/>
    </source>
</evidence>
<keyword evidence="10" id="KW-0945">Host-virus interaction</keyword>
<evidence type="ECO:0000256" key="17">
    <source>
        <dbReference type="ARBA" id="ARBA00022801"/>
    </source>
</evidence>
<evidence type="ECO:0000256" key="25">
    <source>
        <dbReference type="ARBA" id="ARBA00023039"/>
    </source>
</evidence>
<dbReference type="GO" id="GO:0006508">
    <property type="term" value="P:proteolysis"/>
    <property type="evidence" value="ECO:0007669"/>
    <property type="project" value="UniProtKB-KW"/>
</dbReference>
<dbReference type="GO" id="GO:0003724">
    <property type="term" value="F:RNA helicase activity"/>
    <property type="evidence" value="ECO:0007669"/>
    <property type="project" value="InterPro"/>
</dbReference>
<dbReference type="SUPFAM" id="SSF52540">
    <property type="entry name" value="P-loop containing nucleoside triphosphate hydrolases"/>
    <property type="match status" value="1"/>
</dbReference>
<evidence type="ECO:0000256" key="5">
    <source>
        <dbReference type="ARBA" id="ARBA00022484"/>
    </source>
</evidence>
<sequence>MACKMISCSWCIVTPVEGDIQVVCDHCFGKYLRTISTPVYYLNRGEERQLRHFRRCAMLKYRAQVRQRQKEEKEMECEICSCDSRTCFCKYIDFSSAEEESMAECHGASYTTINGNGNRVMSELGANGSGLSIPVDSMVSGEPRTDSSAESPFTGHFKGPVIEEADAEELNNPGTEMNPSFPSSDRVGTIVGHNVLIETQSGTSQIQQQYSPGNWNPMSSEQVIKPDIAAERPTLVYTSDWDTTMGGVFTPIHAATYPEELLKVAPENMAVPYFQRYRLFRTGYKFSIITTATQFMSGMLLVVFVPSGMVPDENPAQMTLYPHCIINLRATNTGEFEVPFCSQKPWCRSNYDQNGVLCTYVISPLQVTAGSTQKIEINYFAQLANPEFTAYNFQTKTTQPQHAIVRNVPGANAFSSVQSGQEIPLSLTSHASTGDHPPGSIHSWREYAQTPSFLVNNKHTGFERINWDSTAGSGTGLLQIQLTPSQPLFEGTNAGVAASSYAQWNGDIVVTLFNTGAQQVYGKYVVCYTPASIEAPTTMQEAMQGQTHVVDLGLNDAATFVFKYVVDQPWRTHSPKTDLSSYMGRCSIWVLNPITFPAGAPTSVNLVPMVSAGPNVNFRFVVPNFQAGANPNAIVSYKPHQSNNRTNVMQIMKKVGGVLRNKSKGKSASGNEFIPYVAKRVYSHIGRALGAAVSTTIEPTPTGIAVPIAPRSTDDAGHTDTTVSAAGPSISQNMTTAIPNTAPLTTAISTNFLSPDVPDTDLAVYSSMYRDMHINGQASVAIGDGIILSLDPSTFSGSSHFERFVSKFTYVKGDLGLRIAATSFTNAGNIRLAWCPPGYDTKLITSSNTASFPHIDFPVNANSNVITFTLPYSATTPYMYTVKNGVCTYTNVPTKTIDSSAANSWGFVVIQPLTADMSTTNISLGASIKGFRGCCPRPAMLTNITPPFAEDAKNKQFPPVKITMMKPLKRQQAATMAGTYQMPFGLTRTYTNIGKLNDAVETLSTPGLMDDIKNLVEASKGMVDNKYNNAANQVAITAEYVRDRVDTASTTIAGYIERIKTQIGRCVILGPLLMLATGLYLFYQPEMSWARLIMMLTFVGCMLGLTWYVSGDDLKGLFRSCVMKILPTKWFSDELVERIMEEGPGRLLPPEFFEAKKRKDKKNNVDPVKSEVKTKETFYPSFDALGELVPVSSKLLATYKEVKNGLLETPDESDEGESSSGGVLQGPTIEKTITWIFAFRCCVDVFKWIRSNMTKDRPHIAREWIEHNALAMTAFAQKLQYYSSNPGQVTNDLLDDMIDCARNIKTVFLVARIPDPFPNEMIKMCNRLAVLKKNCREGSRPEPAVIYLHGPPGCGKSFVSMIMAKMMAAQHLTQNNESFTPSDLSEHIYAPGSGNLDHFDGYRQQLIHIVDDIGQDPEGEDWRILPNMISSTPFIPPMAAIEDKGMYYTTPFIICTSNSADPPANAVRCVAALNRRISRKYQVVLNAQYSKPNGTLDTKEALKIDEAVTKDVCGPFKVPYAMTDAITLIDPNGVRHTPMAVLFEFIALNNSQNETDNLIDGLFQAPTAATLQRRNDDLEHVIARSTEYLTACCDRMEIDVDVPELKTAPWYKRLCKKLEPAMSFVKGLIGMLGVTTMIMVIYNLIYPPTMQGPYTNSGDKKGGGKRIILTKQADGTYQGPTEQKGDKILGNVREVDYGECKMTTTFLDSNTCVLNHHGVQISKGMIDIDGTVYRIEDLQMHKTTGDLVICRLPHHKQNVVDLTKYLPTTDYVINQNTTFITLTPKPRTMQLGMPNQTNVRIYGVTYGGVVYRFPSAPGNCGGIYYTEYSNKPMIVGFHFGGVSGKMGFCAPLSFMDYSEACADFQGKTLTPCEITRVHTPTKSKLRKSPFYGLYEETKQPSPLSEMDPRIKRQTTFIARILEKSTTNKPVPQFAEEAMDHWIERNIKNMYFPILSVEEALNLDGGIDLTQSVGYPYVNRGMRRKDFVDVDANFRLHPTQLLLDELETYDDRDQIWTTFPKDELRSIEKIEMGKPRFIDMCPFPMVVKHRQLIGSFLSYCTQNFGTRMGSAVGCDPDIYWTQLYHELEPLYCYDGDYSGYDGTTSAAWYQLMAEKLASFVPGFEQFKNEIVIRNHIYQNITYESFGSTPSGMVGTSIINSIINFLNFTSASWRTGHATPTFISYGDDFLCCFKKEPNFGKIIDNINTETDFKVTSATKGDYVVGSGHISDVTFLKRWFCPDPKFPLFVHPTIDPETYEQSVMWYKNTECMQEKLTSLTQLAYHAGPKNFKAWRDKIALTLVANNLTIPTYSELEATWLGKLLN</sequence>
<evidence type="ECO:0000256" key="28">
    <source>
        <dbReference type="ARBA" id="ARBA00023200"/>
    </source>
</evidence>
<dbReference type="GO" id="GO:0005198">
    <property type="term" value="F:structural molecule activity"/>
    <property type="evidence" value="ECO:0007669"/>
    <property type="project" value="InterPro"/>
</dbReference>
<feature type="transmembrane region" description="Helical" evidence="33">
    <location>
        <begin position="1066"/>
        <end position="1083"/>
    </location>
</feature>
<evidence type="ECO:0000256" key="12">
    <source>
        <dbReference type="ARBA" id="ARBA00022679"/>
    </source>
</evidence>
<keyword evidence="6" id="KW-1036">Host cytoplasmic vesicle</keyword>
<dbReference type="InterPro" id="IPR014759">
    <property type="entry name" value="Helicase_SF3_ssRNA_vir"/>
</dbReference>
<feature type="region of interest" description="Disordered" evidence="32">
    <location>
        <begin position="704"/>
        <end position="727"/>
    </location>
</feature>
<evidence type="ECO:0000256" key="30">
    <source>
        <dbReference type="ARBA" id="ARBA00023296"/>
    </source>
</evidence>
<dbReference type="InterPro" id="IPR027417">
    <property type="entry name" value="P-loop_NTPase"/>
</dbReference>
<evidence type="ECO:0000256" key="29">
    <source>
        <dbReference type="ARBA" id="ARBA00023288"/>
    </source>
</evidence>
<evidence type="ECO:0000256" key="4">
    <source>
        <dbReference type="ARBA" id="ARBA00022448"/>
    </source>
</evidence>
<feature type="domain" description="SF3 helicase" evidence="35">
    <location>
        <begin position="1322"/>
        <end position="1498"/>
    </location>
</feature>
<dbReference type="InterPro" id="IPR059138">
    <property type="entry name" value="Pico_VP1"/>
</dbReference>
<dbReference type="Proteomes" id="UP000683100">
    <property type="component" value="Segment"/>
</dbReference>
<organism evidence="37 38">
    <name type="scientific">rajidapivirus A1</name>
    <dbReference type="NCBI Taxonomy" id="2116206"/>
    <lineage>
        <taxon>Viruses</taxon>
        <taxon>Riboviria</taxon>
        <taxon>Orthornavirae</taxon>
        <taxon>Pisuviricota</taxon>
        <taxon>Pisoniviricetes</taxon>
        <taxon>Picornavirales</taxon>
        <taxon>Picornaviridae</taxon>
        <taxon>Kodimesavirinae</taxon>
        <taxon>Rajidapivirus</taxon>
        <taxon>Rajidapivirus ashaska</taxon>
        <taxon>Rajidapivirus A</taxon>
    </lineage>
</organism>
<dbReference type="GO" id="GO:0004197">
    <property type="term" value="F:cysteine-type endopeptidase activity"/>
    <property type="evidence" value="ECO:0007669"/>
    <property type="project" value="InterPro"/>
</dbReference>
<dbReference type="GO" id="GO:0003968">
    <property type="term" value="F:RNA-directed RNA polymerase activity"/>
    <property type="evidence" value="ECO:0007669"/>
    <property type="project" value="UniProtKB-KW"/>
</dbReference>
<evidence type="ECO:0000259" key="36">
    <source>
        <dbReference type="PROSITE" id="PS51874"/>
    </source>
</evidence>
<evidence type="ECO:0000256" key="3">
    <source>
        <dbReference type="ARBA" id="ARBA00020107"/>
    </source>
</evidence>
<evidence type="ECO:0000256" key="7">
    <source>
        <dbReference type="ARBA" id="ARBA00022520"/>
    </source>
</evidence>
<evidence type="ECO:0000256" key="23">
    <source>
        <dbReference type="ARBA" id="ARBA00022870"/>
    </source>
</evidence>
<dbReference type="SUPFAM" id="SSF88633">
    <property type="entry name" value="Positive stranded ssRNA viruses"/>
    <property type="match status" value="3"/>
</dbReference>
<dbReference type="GO" id="GO:0019062">
    <property type="term" value="P:virion attachment to host cell"/>
    <property type="evidence" value="ECO:0007669"/>
    <property type="project" value="UniProtKB-KW"/>
</dbReference>
<dbReference type="InterPro" id="IPR029053">
    <property type="entry name" value="Viral_coat"/>
</dbReference>
<keyword evidence="38" id="KW-1185">Reference proteome</keyword>
<evidence type="ECO:0000256" key="13">
    <source>
        <dbReference type="ARBA" id="ARBA00022695"/>
    </source>
</evidence>
<dbReference type="GO" id="GO:0046718">
    <property type="term" value="P:symbiont entry into host cell"/>
    <property type="evidence" value="ECO:0007669"/>
    <property type="project" value="UniProtKB-KW"/>
</dbReference>
<dbReference type="SUPFAM" id="SSF50494">
    <property type="entry name" value="Trypsin-like serine proteases"/>
    <property type="match status" value="1"/>
</dbReference>
<dbReference type="Pfam" id="PF00910">
    <property type="entry name" value="RNA_helicase"/>
    <property type="match status" value="1"/>
</dbReference>
<dbReference type="Gene3D" id="2.60.120.20">
    <property type="match status" value="3"/>
</dbReference>
<dbReference type="GO" id="GO:0034220">
    <property type="term" value="P:monoatomic ion transmembrane transport"/>
    <property type="evidence" value="ECO:0007669"/>
    <property type="project" value="UniProtKB-KW"/>
</dbReference>
<dbReference type="Pfam" id="PF00680">
    <property type="entry name" value="RdRP_1"/>
    <property type="match status" value="1"/>
</dbReference>
<keyword evidence="22" id="KW-0946">Virion</keyword>
<keyword evidence="14" id="KW-1143">T=pseudo3 icosahedral capsid protein</keyword>
<proteinExistence type="predicted"/>
<dbReference type="Gene3D" id="2.40.10.10">
    <property type="entry name" value="Trypsin-like serine proteases"/>
    <property type="match status" value="2"/>
</dbReference>
<keyword evidence="17" id="KW-0378">Hydrolase</keyword>
<keyword evidence="29" id="KW-0449">Lipoprotein</keyword>
<keyword evidence="7" id="KW-0191">Covalent protein-RNA linkage</keyword>
<keyword evidence="25" id="KW-1182">Viral ion channel</keyword>
<dbReference type="Gene3D" id="3.30.70.270">
    <property type="match status" value="1"/>
</dbReference>
<comment type="subcellular location">
    <subcellularLocation>
        <location evidence="1">Host cytoplasmic vesicle membrane</location>
        <topology evidence="1">Peripheral membrane protein</topology>
        <orientation evidence="1">Cytoplasmic side</orientation>
    </subcellularLocation>
    <subcellularLocation>
        <location evidence="2">Virion</location>
    </subcellularLocation>
</comment>
<dbReference type="GO" id="GO:0044162">
    <property type="term" value="C:host cell cytoplasmic vesicle membrane"/>
    <property type="evidence" value="ECO:0007669"/>
    <property type="project" value="UniProtKB-SubCell"/>
</dbReference>
<evidence type="ECO:0000259" key="35">
    <source>
        <dbReference type="PROSITE" id="PS51218"/>
    </source>
</evidence>
<dbReference type="PROSITE" id="PS51218">
    <property type="entry name" value="SF3_HELICASE_2"/>
    <property type="match status" value="1"/>
</dbReference>
<dbReference type="PROSITE" id="PS51874">
    <property type="entry name" value="PCV_3C_PRO"/>
    <property type="match status" value="1"/>
</dbReference>
<dbReference type="GO" id="GO:0039694">
    <property type="term" value="P:viral RNA genome replication"/>
    <property type="evidence" value="ECO:0007669"/>
    <property type="project" value="InterPro"/>
</dbReference>
<evidence type="ECO:0000256" key="27">
    <source>
        <dbReference type="ARBA" id="ARBA00023136"/>
    </source>
</evidence>
<evidence type="ECO:0000256" key="33">
    <source>
        <dbReference type="SAM" id="Phobius"/>
    </source>
</evidence>
<name>A0A2P1GN41_9PICO</name>
<dbReference type="InterPro" id="IPR043128">
    <property type="entry name" value="Rev_trsase/Diguanyl_cyclase"/>
</dbReference>
<dbReference type="InterPro" id="IPR043502">
    <property type="entry name" value="DNA/RNA_pol_sf"/>
</dbReference>
<evidence type="ECO:0000256" key="24">
    <source>
        <dbReference type="ARBA" id="ARBA00022953"/>
    </source>
</evidence>
<evidence type="ECO:0000256" key="2">
    <source>
        <dbReference type="ARBA" id="ARBA00004328"/>
    </source>
</evidence>
<keyword evidence="8" id="KW-0597">Phosphoprotein</keyword>
<dbReference type="Pfam" id="PF00073">
    <property type="entry name" value="Rhv"/>
    <property type="match status" value="2"/>
</dbReference>
<evidence type="ECO:0000256" key="31">
    <source>
        <dbReference type="ARBA" id="ARBA00023303"/>
    </source>
</evidence>
<keyword evidence="28" id="KW-1035">Host cytoplasm</keyword>
<keyword evidence="15" id="KW-0519">Myristate</keyword>
<reference evidence="37 38" key="1">
    <citation type="journal article" date="2018" name="Nature">
        <title>The evolutionary history of vertebrate RNA viruses.</title>
        <authorList>
            <person name="Shi M."/>
            <person name="Lin X.D."/>
            <person name="Chen X."/>
            <person name="Tian J.H."/>
            <person name="Chen L.J."/>
            <person name="Li K."/>
            <person name="Wang W."/>
            <person name="Eden J.S."/>
            <person name="Shen J.J."/>
            <person name="Liu L."/>
            <person name="Holmes E.C."/>
            <person name="Zhang Y.Z."/>
        </authorList>
    </citation>
    <scope>NUCLEOTIDE SEQUENCE [LARGE SCALE GENOMIC DNA]</scope>
    <source>
        <strain evidence="37 38">DHBYCGS18742</strain>
    </source>
</reference>
<evidence type="ECO:0000256" key="10">
    <source>
        <dbReference type="ARBA" id="ARBA00022581"/>
    </source>
</evidence>
<evidence type="ECO:0000256" key="6">
    <source>
        <dbReference type="ARBA" id="ARBA00022488"/>
    </source>
</evidence>
<evidence type="ECO:0000256" key="20">
    <source>
        <dbReference type="ARBA" id="ARBA00022807"/>
    </source>
</evidence>
<keyword evidence="13" id="KW-0548">Nucleotidyltransferase</keyword>
<evidence type="ECO:0000259" key="34">
    <source>
        <dbReference type="PROSITE" id="PS50507"/>
    </source>
</evidence>
<dbReference type="GO" id="GO:0005524">
    <property type="term" value="F:ATP binding"/>
    <property type="evidence" value="ECO:0007669"/>
    <property type="project" value="UniProtKB-KW"/>
</dbReference>
<feature type="domain" description="Peptidase C3" evidence="36">
    <location>
        <begin position="1678"/>
        <end position="1858"/>
    </location>
</feature>
<dbReference type="GO" id="GO:0015267">
    <property type="term" value="F:channel activity"/>
    <property type="evidence" value="ECO:0007669"/>
    <property type="project" value="UniProtKB-KW"/>
</dbReference>
<dbReference type="Gene3D" id="1.20.960.20">
    <property type="match status" value="1"/>
</dbReference>
<evidence type="ECO:0000256" key="32">
    <source>
        <dbReference type="SAM" id="MobiDB-lite"/>
    </source>
</evidence>
<dbReference type="EMBL" id="MG600093">
    <property type="protein sequence ID" value="AVM87417.1"/>
    <property type="molecule type" value="Genomic_RNA"/>
</dbReference>
<evidence type="ECO:0000256" key="8">
    <source>
        <dbReference type="ARBA" id="ARBA00022553"/>
    </source>
</evidence>
<keyword evidence="31" id="KW-0407">Ion channel</keyword>
<evidence type="ECO:0000256" key="22">
    <source>
        <dbReference type="ARBA" id="ARBA00022844"/>
    </source>
</evidence>
<dbReference type="KEGG" id="vg:80535574"/>
<evidence type="ECO:0000256" key="15">
    <source>
        <dbReference type="ARBA" id="ARBA00022707"/>
    </source>
</evidence>
<keyword evidence="24" id="KW-0693">Viral RNA replication</keyword>
<dbReference type="SUPFAM" id="SSF56672">
    <property type="entry name" value="DNA/RNA polymerases"/>
    <property type="match status" value="1"/>
</dbReference>
<evidence type="ECO:0000256" key="11">
    <source>
        <dbReference type="ARBA" id="ARBA00022670"/>
    </source>
</evidence>
<keyword evidence="11" id="KW-0645">Protease</keyword>
<evidence type="ECO:0000313" key="38">
    <source>
        <dbReference type="Proteomes" id="UP000683100"/>
    </source>
</evidence>
<keyword evidence="23" id="KW-1043">Host membrane</keyword>
<keyword evidence="33" id="KW-1133">Transmembrane helix</keyword>
<evidence type="ECO:0000313" key="37">
    <source>
        <dbReference type="EMBL" id="AVM87417.1"/>
    </source>
</evidence>
<dbReference type="RefSeq" id="YP_010797608.1">
    <property type="nucleotide sequence ID" value="NC_076219.1"/>
</dbReference>
<keyword evidence="20" id="KW-0788">Thiol protease</keyword>
<dbReference type="GO" id="GO:0003723">
    <property type="term" value="F:RNA binding"/>
    <property type="evidence" value="ECO:0007669"/>
    <property type="project" value="InterPro"/>
</dbReference>
<dbReference type="GO" id="GO:0019028">
    <property type="term" value="C:viral capsid"/>
    <property type="evidence" value="ECO:0007669"/>
    <property type="project" value="UniProtKB-KW"/>
</dbReference>
<dbReference type="InterPro" id="IPR001205">
    <property type="entry name" value="RNA-dir_pol_C"/>
</dbReference>
<dbReference type="InterPro" id="IPR009003">
    <property type="entry name" value="Peptidase_S1_PA"/>
</dbReference>
<evidence type="ECO:0000256" key="19">
    <source>
        <dbReference type="ARBA" id="ARBA00022806"/>
    </source>
</evidence>
<evidence type="ECO:0000256" key="21">
    <source>
        <dbReference type="ARBA" id="ARBA00022840"/>
    </source>
</evidence>
<dbReference type="InterPro" id="IPR033703">
    <property type="entry name" value="Rhv-like"/>
</dbReference>
<keyword evidence="18" id="KW-1161">Viral attachment to host cell</keyword>
<evidence type="ECO:0000256" key="16">
    <source>
        <dbReference type="ARBA" id="ARBA00022741"/>
    </source>
</evidence>
<dbReference type="CDD" id="cd00205">
    <property type="entry name" value="rhv_like"/>
    <property type="match status" value="3"/>
</dbReference>
<keyword evidence="16" id="KW-0547">Nucleotide-binding</keyword>
<dbReference type="PROSITE" id="PS50507">
    <property type="entry name" value="RDRP_SSRNA_POS"/>
    <property type="match status" value="1"/>
</dbReference>
<evidence type="ECO:0000256" key="14">
    <source>
        <dbReference type="ARBA" id="ARBA00022706"/>
    </source>
</evidence>
<keyword evidence="30" id="KW-1160">Virus entry into host cell</keyword>
<dbReference type="InterPro" id="IPR007094">
    <property type="entry name" value="RNA-dir_pol_PSvirus"/>
</dbReference>
<evidence type="ECO:0000256" key="1">
    <source>
        <dbReference type="ARBA" id="ARBA00004295"/>
    </source>
</evidence>
<evidence type="ECO:0000256" key="9">
    <source>
        <dbReference type="ARBA" id="ARBA00022561"/>
    </source>
</evidence>
<protein>
    <recommendedName>
        <fullName evidence="3">Genome polyprotein</fullName>
    </recommendedName>
</protein>
<keyword evidence="21" id="KW-0067">ATP-binding</keyword>
<evidence type="ECO:0000256" key="18">
    <source>
        <dbReference type="ARBA" id="ARBA00022804"/>
    </source>
</evidence>
<keyword evidence="26" id="KW-0406">Ion transport</keyword>